<comment type="caution">
    <text evidence="4">The sequence shown here is derived from an EMBL/GenBank/DDBJ whole genome shotgun (WGS) entry which is preliminary data.</text>
</comment>
<keyword evidence="5" id="KW-1185">Reference proteome</keyword>
<feature type="region of interest" description="Disordered" evidence="2">
    <location>
        <begin position="452"/>
        <end position="485"/>
    </location>
</feature>
<sequence>MDVSSKDKPNILLIVLDSVRASNTTLHGHGNDTTPFLEEFATQSTVYEQARAPSIWSLPSHVSMFTGVEPHIHGVTTADQRLGQGHTIWEKLAANHGYSTGLFTSNVFLAEAPVGLRDVFETAKGRDEIVRYPEALTPNKAERGLSQFGYVKTCLKHDYPIKSIINGLERKGRGSLTNSRYLQRLIKQDHCGPHAENFKNWVETRSGPWAACINFMDAHSPYLPDDTYDEWGGSSLKSIQRSIDQIWDFPLEEEPWWKCEALEALYDGTIRQMDATLEGIIDRLKEIDQYENTHIVITGDHGEGFGEFCNTRSDVRYVAHGYGIGESLVHVPLLSKRPYQRAGELRCGLASLTSFYQVIQSTVDSDESSHSVTFEQDSMVVSSHGRESQLDKYLGSGTRYHGDAFAVYREEGDRIQKYTKWGSDESIITLAREKSAPAISVEMTNHGEVDRALEDGNQDGLNEVGTSSDDIDEDTKDRLKKLGYM</sequence>
<dbReference type="SUPFAM" id="SSF53649">
    <property type="entry name" value="Alkaline phosphatase-like"/>
    <property type="match status" value="1"/>
</dbReference>
<evidence type="ECO:0000313" key="5">
    <source>
        <dbReference type="Proteomes" id="UP000281431"/>
    </source>
</evidence>
<feature type="modified residue" description="3-oxoalanine (Ser)" evidence="1">
    <location>
        <position position="57"/>
    </location>
</feature>
<comment type="PTM">
    <text evidence="1">The conversion to 3-oxoalanine (also known as C-formylglycine, FGly), of a serine or cysteine residue in prokaryotes and of a cysteine residue in eukaryotes, is critical for catalytic activity.</text>
</comment>
<evidence type="ECO:0000256" key="2">
    <source>
        <dbReference type="SAM" id="MobiDB-lite"/>
    </source>
</evidence>
<dbReference type="PANTHER" id="PTHR43751:SF3">
    <property type="entry name" value="SULFATASE N-TERMINAL DOMAIN-CONTAINING PROTEIN"/>
    <property type="match status" value="1"/>
</dbReference>
<protein>
    <submittedName>
        <fullName evidence="4">Arylsulfatase</fullName>
    </submittedName>
</protein>
<organism evidence="4 5">
    <name type="scientific">Natrarchaeobius chitinivorans</name>
    <dbReference type="NCBI Taxonomy" id="1679083"/>
    <lineage>
        <taxon>Archaea</taxon>
        <taxon>Methanobacteriati</taxon>
        <taxon>Methanobacteriota</taxon>
        <taxon>Stenosarchaea group</taxon>
        <taxon>Halobacteria</taxon>
        <taxon>Halobacteriales</taxon>
        <taxon>Natrialbaceae</taxon>
        <taxon>Natrarchaeobius</taxon>
    </lineage>
</organism>
<name>A0A3N6MNW1_NATCH</name>
<accession>A0A3N6MNW1</accession>
<dbReference type="AlphaFoldDB" id="A0A3N6MNW1"/>
<dbReference type="EMBL" id="REFZ01000027">
    <property type="protein sequence ID" value="RQG96186.1"/>
    <property type="molecule type" value="Genomic_DNA"/>
</dbReference>
<evidence type="ECO:0000256" key="1">
    <source>
        <dbReference type="PIRSR" id="PIRSR600917-52"/>
    </source>
</evidence>
<dbReference type="InterPro" id="IPR000917">
    <property type="entry name" value="Sulfatase_N"/>
</dbReference>
<dbReference type="InterPro" id="IPR052701">
    <property type="entry name" value="GAG_Ulvan_Degrading_Sulfatases"/>
</dbReference>
<feature type="domain" description="Sulfatase N-terminal" evidence="3">
    <location>
        <begin position="9"/>
        <end position="342"/>
    </location>
</feature>
<evidence type="ECO:0000259" key="3">
    <source>
        <dbReference type="Pfam" id="PF00884"/>
    </source>
</evidence>
<reference evidence="4 5" key="1">
    <citation type="submission" date="2018-10" db="EMBL/GenBank/DDBJ databases">
        <title>Natrarchaeobius chitinivorans gen. nov., sp. nov., and Natrarchaeobius haloalkaliphilus sp. nov., alkaliphilic, chitin-utilizing haloarchaea from hypersaline alkaline lakes.</title>
        <authorList>
            <person name="Sorokin D.Y."/>
            <person name="Elcheninov A.G."/>
            <person name="Kostrikina N.A."/>
            <person name="Bale N.J."/>
            <person name="Sinninghe Damste J.S."/>
            <person name="Khijniak T.V."/>
            <person name="Kublanov I.V."/>
            <person name="Toshchakov S.V."/>
        </authorList>
    </citation>
    <scope>NUCLEOTIDE SEQUENCE [LARGE SCALE GENOMIC DNA]</scope>
    <source>
        <strain evidence="4 5">AArcht7</strain>
    </source>
</reference>
<gene>
    <name evidence="4" type="ORF">EA472_20890</name>
</gene>
<dbReference type="Proteomes" id="UP000281431">
    <property type="component" value="Unassembled WGS sequence"/>
</dbReference>
<proteinExistence type="predicted"/>
<dbReference type="Gene3D" id="3.40.720.10">
    <property type="entry name" value="Alkaline Phosphatase, subunit A"/>
    <property type="match status" value="1"/>
</dbReference>
<dbReference type="PANTHER" id="PTHR43751">
    <property type="entry name" value="SULFATASE"/>
    <property type="match status" value="1"/>
</dbReference>
<dbReference type="Pfam" id="PF00884">
    <property type="entry name" value="Sulfatase"/>
    <property type="match status" value="1"/>
</dbReference>
<evidence type="ECO:0000313" key="4">
    <source>
        <dbReference type="EMBL" id="RQG96186.1"/>
    </source>
</evidence>
<dbReference type="InterPro" id="IPR017850">
    <property type="entry name" value="Alkaline_phosphatase_core_sf"/>
</dbReference>
<dbReference type="OrthoDB" id="3164at2157"/>